<name>A0A2M4D6Q8_ANODA</name>
<accession>A0A2M4D6Q8</accession>
<protein>
    <submittedName>
        <fullName evidence="1">Putative secreted protein</fullName>
    </submittedName>
</protein>
<reference evidence="1" key="1">
    <citation type="submission" date="2018-01" db="EMBL/GenBank/DDBJ databases">
        <title>An insight into the sialome of Amazonian anophelines.</title>
        <authorList>
            <person name="Ribeiro J.M."/>
            <person name="Scarpassa V."/>
            <person name="Calvo E."/>
        </authorList>
    </citation>
    <scope>NUCLEOTIDE SEQUENCE</scope>
</reference>
<evidence type="ECO:0000313" key="1">
    <source>
        <dbReference type="EMBL" id="MBW73216.1"/>
    </source>
</evidence>
<proteinExistence type="predicted"/>
<organism evidence="1">
    <name type="scientific">Anopheles darlingi</name>
    <name type="common">Mosquito</name>
    <dbReference type="NCBI Taxonomy" id="43151"/>
    <lineage>
        <taxon>Eukaryota</taxon>
        <taxon>Metazoa</taxon>
        <taxon>Ecdysozoa</taxon>
        <taxon>Arthropoda</taxon>
        <taxon>Hexapoda</taxon>
        <taxon>Insecta</taxon>
        <taxon>Pterygota</taxon>
        <taxon>Neoptera</taxon>
        <taxon>Endopterygota</taxon>
        <taxon>Diptera</taxon>
        <taxon>Nematocera</taxon>
        <taxon>Culicoidea</taxon>
        <taxon>Culicidae</taxon>
        <taxon>Anophelinae</taxon>
        <taxon>Anopheles</taxon>
    </lineage>
</organism>
<dbReference type="AlphaFoldDB" id="A0A2M4D6Q8"/>
<sequence>MKYVCRCVIVFKLVIKGVKLLKLVPDLGPGQIPRVSCPILIETLAYCVKIVRVVYLVRRFPDPTRLNLLLGHSGWKKTA</sequence>
<dbReference type="EMBL" id="GGFL01009038">
    <property type="protein sequence ID" value="MBW73216.1"/>
    <property type="molecule type" value="Transcribed_RNA"/>
</dbReference>